<reference evidence="3" key="1">
    <citation type="submission" date="2016-11" db="EMBL/GenBank/DDBJ databases">
        <authorList>
            <person name="Varghese N."/>
            <person name="Submissions S."/>
        </authorList>
    </citation>
    <scope>NUCLEOTIDE SEQUENCE [LARGE SCALE GENOMIC DNA]</scope>
    <source>
        <strain evidence="3">DSM 22638</strain>
    </source>
</reference>
<dbReference type="RefSeq" id="WP_073176248.1">
    <property type="nucleotide sequence ID" value="NZ_FQWL01000001.1"/>
</dbReference>
<dbReference type="STRING" id="570519.SAMN04488116_0426"/>
<feature type="transmembrane region" description="Helical" evidence="1">
    <location>
        <begin position="79"/>
        <end position="98"/>
    </location>
</feature>
<evidence type="ECO:0000313" key="3">
    <source>
        <dbReference type="Proteomes" id="UP000184532"/>
    </source>
</evidence>
<organism evidence="2 3">
    <name type="scientific">Flagellimonas flava</name>
    <dbReference type="NCBI Taxonomy" id="570519"/>
    <lineage>
        <taxon>Bacteria</taxon>
        <taxon>Pseudomonadati</taxon>
        <taxon>Bacteroidota</taxon>
        <taxon>Flavobacteriia</taxon>
        <taxon>Flavobacteriales</taxon>
        <taxon>Flavobacteriaceae</taxon>
        <taxon>Flagellimonas</taxon>
    </lineage>
</organism>
<accession>A0A1M5I473</accession>
<gene>
    <name evidence="2" type="ORF">SAMN04488116_0426</name>
</gene>
<keyword evidence="3" id="KW-1185">Reference proteome</keyword>
<dbReference type="OrthoDB" id="981524at2"/>
<evidence type="ECO:0000256" key="1">
    <source>
        <dbReference type="SAM" id="Phobius"/>
    </source>
</evidence>
<dbReference type="AlphaFoldDB" id="A0A1M5I473"/>
<keyword evidence="1" id="KW-1133">Transmembrane helix</keyword>
<keyword evidence="1" id="KW-0472">Membrane</keyword>
<proteinExistence type="predicted"/>
<keyword evidence="1" id="KW-0812">Transmembrane</keyword>
<dbReference type="Proteomes" id="UP000184532">
    <property type="component" value="Unassembled WGS sequence"/>
</dbReference>
<protein>
    <submittedName>
        <fullName evidence="2">Uncharacterized protein</fullName>
    </submittedName>
</protein>
<sequence>MGKDKKNKFKTPEGYFDNLHDRLMDRIQQEDSQEEKSVIPKSDGFAVPETYFENFTPKVISQPEPQEVKVVQLKSYKKIYYSIAGVAAVLLLFFGLNWNKADTLTFDDLANSELEAYFDATDFNLSSYEIAEVVSLEQIELSDILDQNLGEEQILEYLDENVEDIEDLNLDYNDYD</sequence>
<evidence type="ECO:0000313" key="2">
    <source>
        <dbReference type="EMBL" id="SHG23124.1"/>
    </source>
</evidence>
<name>A0A1M5I473_9FLAO</name>
<dbReference type="EMBL" id="FQWL01000001">
    <property type="protein sequence ID" value="SHG23124.1"/>
    <property type="molecule type" value="Genomic_DNA"/>
</dbReference>